<proteinExistence type="predicted"/>
<reference evidence="2" key="1">
    <citation type="journal article" date="2020" name="Stud. Mycol.">
        <title>101 Dothideomycetes genomes: a test case for predicting lifestyles and emergence of pathogens.</title>
        <authorList>
            <person name="Haridas S."/>
            <person name="Albert R."/>
            <person name="Binder M."/>
            <person name="Bloem J."/>
            <person name="Labutti K."/>
            <person name="Salamov A."/>
            <person name="Andreopoulos B."/>
            <person name="Baker S."/>
            <person name="Barry K."/>
            <person name="Bills G."/>
            <person name="Bluhm B."/>
            <person name="Cannon C."/>
            <person name="Castanera R."/>
            <person name="Culley D."/>
            <person name="Daum C."/>
            <person name="Ezra D."/>
            <person name="Gonzalez J."/>
            <person name="Henrissat B."/>
            <person name="Kuo A."/>
            <person name="Liang C."/>
            <person name="Lipzen A."/>
            <person name="Lutzoni F."/>
            <person name="Magnuson J."/>
            <person name="Mondo S."/>
            <person name="Nolan M."/>
            <person name="Ohm R."/>
            <person name="Pangilinan J."/>
            <person name="Park H.-J."/>
            <person name="Ramirez L."/>
            <person name="Alfaro M."/>
            <person name="Sun H."/>
            <person name="Tritt A."/>
            <person name="Yoshinaga Y."/>
            <person name="Zwiers L.-H."/>
            <person name="Turgeon B."/>
            <person name="Goodwin S."/>
            <person name="Spatafora J."/>
            <person name="Crous P."/>
            <person name="Grigoriev I."/>
        </authorList>
    </citation>
    <scope>NUCLEOTIDE SEQUENCE</scope>
    <source>
        <strain evidence="2">CBS 109.77</strain>
    </source>
</reference>
<organism evidence="2 3">
    <name type="scientific">Melanomma pulvis-pyrius CBS 109.77</name>
    <dbReference type="NCBI Taxonomy" id="1314802"/>
    <lineage>
        <taxon>Eukaryota</taxon>
        <taxon>Fungi</taxon>
        <taxon>Dikarya</taxon>
        <taxon>Ascomycota</taxon>
        <taxon>Pezizomycotina</taxon>
        <taxon>Dothideomycetes</taxon>
        <taxon>Pleosporomycetidae</taxon>
        <taxon>Pleosporales</taxon>
        <taxon>Melanommataceae</taxon>
        <taxon>Melanomma</taxon>
    </lineage>
</organism>
<evidence type="ECO:0000313" key="2">
    <source>
        <dbReference type="EMBL" id="KAF2794401.1"/>
    </source>
</evidence>
<dbReference type="EMBL" id="MU001892">
    <property type="protein sequence ID" value="KAF2794401.1"/>
    <property type="molecule type" value="Genomic_DNA"/>
</dbReference>
<protein>
    <submittedName>
        <fullName evidence="2">Uncharacterized protein</fullName>
    </submittedName>
</protein>
<sequence length="235" mass="26374">MDHLLGLALTAALGPKHHRDTKINGAVVQPTKPPPSPNNSDGSVVTIQSPPVYNATRIARPWRLPQRKASRTPDHCPLGRSRLQGQRRAGGTARSLVLQLQNPKAALHSALVRPEPRPLRAAVFDDFSARLGRRAHWRRLARKCTAAWYRLTKEADWSPCHAPKQHLVQVACNARQPTGVHARVQYRPPRGIRRRIRTLHFTTSRSSRAQPRRASVWRLPGIFRRAAELGPEIAD</sequence>
<feature type="region of interest" description="Disordered" evidence="1">
    <location>
        <begin position="25"/>
        <end position="50"/>
    </location>
</feature>
<feature type="compositionally biased region" description="Polar residues" evidence="1">
    <location>
        <begin position="38"/>
        <end position="50"/>
    </location>
</feature>
<evidence type="ECO:0000256" key="1">
    <source>
        <dbReference type="SAM" id="MobiDB-lite"/>
    </source>
</evidence>
<evidence type="ECO:0000313" key="3">
    <source>
        <dbReference type="Proteomes" id="UP000799757"/>
    </source>
</evidence>
<gene>
    <name evidence="2" type="ORF">K505DRAFT_27591</name>
</gene>
<feature type="region of interest" description="Disordered" evidence="1">
    <location>
        <begin position="64"/>
        <end position="88"/>
    </location>
</feature>
<dbReference type="Proteomes" id="UP000799757">
    <property type="component" value="Unassembled WGS sequence"/>
</dbReference>
<keyword evidence="3" id="KW-1185">Reference proteome</keyword>
<name>A0A6A6XDM4_9PLEO</name>
<accession>A0A6A6XDM4</accession>
<dbReference type="AlphaFoldDB" id="A0A6A6XDM4"/>